<feature type="chain" id="PRO_5045938761" evidence="1">
    <location>
        <begin position="21"/>
        <end position="167"/>
    </location>
</feature>
<keyword evidence="1" id="KW-0732">Signal</keyword>
<evidence type="ECO:0000313" key="2">
    <source>
        <dbReference type="EMBL" id="WZC50283.1"/>
    </source>
</evidence>
<sequence>MKALLVGVFGLGLCATSAHAIDPCMVGVWEADGHDIAHVMAEQMGGTATYLSGTTSLEIDQFGNMTLLVDDLVIETKMPDIPAIQVTISGYSEGAMNADDGRSYVANAPHYDLVGSADVLGTRMEIPVTSASGPWGQSTGIYGCTEDGLAFEADKLGTIPRSWTRVR</sequence>
<organism evidence="2 3">
    <name type="scientific">Yoonia phaeophyticola</name>
    <dbReference type="NCBI Taxonomy" id="3137369"/>
    <lineage>
        <taxon>Bacteria</taxon>
        <taxon>Pseudomonadati</taxon>
        <taxon>Pseudomonadota</taxon>
        <taxon>Alphaproteobacteria</taxon>
        <taxon>Rhodobacterales</taxon>
        <taxon>Paracoccaceae</taxon>
        <taxon>Yoonia</taxon>
    </lineage>
</organism>
<keyword evidence="3" id="KW-1185">Reference proteome</keyword>
<evidence type="ECO:0000256" key="1">
    <source>
        <dbReference type="SAM" id="SignalP"/>
    </source>
</evidence>
<dbReference type="Proteomes" id="UP001440612">
    <property type="component" value="Chromosome"/>
</dbReference>
<name>A0ABZ2V8M9_9RHOB</name>
<evidence type="ECO:0000313" key="3">
    <source>
        <dbReference type="Proteomes" id="UP001440612"/>
    </source>
</evidence>
<dbReference type="RefSeq" id="WP_341368385.1">
    <property type="nucleotide sequence ID" value="NZ_CP150951.2"/>
</dbReference>
<protein>
    <submittedName>
        <fullName evidence="2">Uncharacterized protein</fullName>
    </submittedName>
</protein>
<gene>
    <name evidence="2" type="ORF">AABB29_06485</name>
</gene>
<reference evidence="3" key="1">
    <citation type="submission" date="2024-04" db="EMBL/GenBank/DDBJ databases">
        <title>Phylogenomic analyses of a clade within the roseobacter group suggest taxonomic reassignments of species of the genera Aestuariivita, Citreicella, Loktanella, Nautella, Pelagibaca, Ruegeria, Thalassobius, Thiobacimonas and Tropicibacter, and the proposal o.</title>
        <authorList>
            <person name="Jeon C.O."/>
        </authorList>
    </citation>
    <scope>NUCLEOTIDE SEQUENCE [LARGE SCALE GENOMIC DNA]</scope>
    <source>
        <strain evidence="3">BS5-3</strain>
    </source>
</reference>
<dbReference type="EMBL" id="CP150951">
    <property type="protein sequence ID" value="WZC50283.1"/>
    <property type="molecule type" value="Genomic_DNA"/>
</dbReference>
<feature type="signal peptide" evidence="1">
    <location>
        <begin position="1"/>
        <end position="20"/>
    </location>
</feature>
<accession>A0ABZ2V8M9</accession>
<proteinExistence type="predicted"/>